<dbReference type="GO" id="GO:0003677">
    <property type="term" value="F:DNA binding"/>
    <property type="evidence" value="ECO:0007669"/>
    <property type="project" value="InterPro"/>
</dbReference>
<evidence type="ECO:0000259" key="2">
    <source>
        <dbReference type="Pfam" id="PF14319"/>
    </source>
</evidence>
<dbReference type="AlphaFoldDB" id="D5XF95"/>
<gene>
    <name evidence="3" type="ordered locus">TherJR_1461</name>
</gene>
<dbReference type="InterPro" id="IPR007069">
    <property type="entry name" value="Transposase_32"/>
</dbReference>
<reference evidence="3 4" key="1">
    <citation type="submission" date="2010-05" db="EMBL/GenBank/DDBJ databases">
        <title>Complete sequence of Thermincola sp. JR.</title>
        <authorList>
            <consortium name="US DOE Joint Genome Institute"/>
            <person name="Lucas S."/>
            <person name="Copeland A."/>
            <person name="Lapidus A."/>
            <person name="Cheng J.-F."/>
            <person name="Bruce D."/>
            <person name="Goodwin L."/>
            <person name="Pitluck S."/>
            <person name="Chertkov O."/>
            <person name="Detter J.C."/>
            <person name="Han C."/>
            <person name="Tapia R."/>
            <person name="Land M."/>
            <person name="Hauser L."/>
            <person name="Kyrpides N."/>
            <person name="Mikhailova N."/>
            <person name="Hazen T.C."/>
            <person name="Woyke T."/>
        </authorList>
    </citation>
    <scope>NUCLEOTIDE SEQUENCE [LARGE SCALE GENOMIC DNA]</scope>
    <source>
        <strain evidence="3 4">JR</strain>
    </source>
</reference>
<sequence length="380" mass="43940">MSDIQHIFQQFGPNYRALHALPLQQLKVMRSIESCRTSALGAHVDECDQCGHMRISYNSCRNRHCPKCQGLVKERWLEDRRQDLLPVGYFHVVFTVPESLNPIALRNQKEVYSIFFRAASETITELAQDKKYLGAQIGTTIILHTWGQNLMFHPHVHCIVTGGGLSSDGRCWVNSRKKFFIPVKVLAKKFRGKFLAYLKKAFRSNNLLFPGNIEALGSKDRFQALINSLYKTNWVVYCKPPFAGPEQVLQYLGRYTHRVAISDNRIIKVEDGRVTFKWKDYKDKSKFKLMTLDAHEFIRRFLMHVLPHKFVKIRHYGILSNRNRNTKLKICKLLLKVSTSRSKVIDTAVLLLKLTGKDITLCPCCGKGNMIRKMKLEPRN</sequence>
<feature type="domain" description="Transposase zinc-binding" evidence="2">
    <location>
        <begin position="7"/>
        <end position="96"/>
    </location>
</feature>
<protein>
    <submittedName>
        <fullName evidence="3">Putative transposase</fullName>
    </submittedName>
</protein>
<dbReference type="HOGENOM" id="CLU_038153_1_0_9"/>
<dbReference type="KEGG" id="tjr:TherJR_1461"/>
<evidence type="ECO:0000313" key="4">
    <source>
        <dbReference type="Proteomes" id="UP000002377"/>
    </source>
</evidence>
<dbReference type="EMBL" id="CP002028">
    <property type="protein sequence ID" value="ADG82316.1"/>
    <property type="molecule type" value="Genomic_DNA"/>
</dbReference>
<dbReference type="Pfam" id="PF04986">
    <property type="entry name" value="Y2_Tnp"/>
    <property type="match status" value="1"/>
</dbReference>
<proteinExistence type="predicted"/>
<evidence type="ECO:0000313" key="3">
    <source>
        <dbReference type="EMBL" id="ADG82316.1"/>
    </source>
</evidence>
<accession>D5XF95</accession>
<dbReference type="InterPro" id="IPR054832">
    <property type="entry name" value="transpos_IS91"/>
</dbReference>
<keyword evidence="4" id="KW-1185">Reference proteome</keyword>
<evidence type="ECO:0000259" key="1">
    <source>
        <dbReference type="Pfam" id="PF04986"/>
    </source>
</evidence>
<dbReference type="Pfam" id="PF14319">
    <property type="entry name" value="Zn_Tnp_IS91"/>
    <property type="match status" value="1"/>
</dbReference>
<dbReference type="PANTHER" id="PTHR37023:SF1">
    <property type="entry name" value="ISSOD25 TRANSPOSASE TNPA_ISSOD25"/>
    <property type="match status" value="1"/>
</dbReference>
<organism evidence="3 4">
    <name type="scientific">Thermincola potens (strain JR)</name>
    <dbReference type="NCBI Taxonomy" id="635013"/>
    <lineage>
        <taxon>Bacteria</taxon>
        <taxon>Bacillati</taxon>
        <taxon>Bacillota</taxon>
        <taxon>Clostridia</taxon>
        <taxon>Eubacteriales</taxon>
        <taxon>Thermincolaceae</taxon>
        <taxon>Thermincola</taxon>
    </lineage>
</organism>
<dbReference type="PANTHER" id="PTHR37023">
    <property type="entry name" value="TRANSPOSASE"/>
    <property type="match status" value="1"/>
</dbReference>
<name>D5XF95_THEPJ</name>
<dbReference type="OrthoDB" id="9791273at2"/>
<dbReference type="GO" id="GO:0006313">
    <property type="term" value="P:DNA transposition"/>
    <property type="evidence" value="ECO:0007669"/>
    <property type="project" value="InterPro"/>
</dbReference>
<feature type="domain" description="Transposase IS801/IS1294" evidence="1">
    <location>
        <begin position="138"/>
        <end position="324"/>
    </location>
</feature>
<dbReference type="Proteomes" id="UP000002377">
    <property type="component" value="Chromosome"/>
</dbReference>
<dbReference type="eggNOG" id="COG0517">
    <property type="taxonomic scope" value="Bacteria"/>
</dbReference>
<dbReference type="RefSeq" id="WP_013120333.1">
    <property type="nucleotide sequence ID" value="NC_014152.1"/>
</dbReference>
<dbReference type="InterPro" id="IPR026889">
    <property type="entry name" value="Zn_Tnp"/>
</dbReference>
<dbReference type="NCBIfam" id="NF033538">
    <property type="entry name" value="transpos_IS91"/>
    <property type="match status" value="1"/>
</dbReference>
<dbReference type="GO" id="GO:0004803">
    <property type="term" value="F:transposase activity"/>
    <property type="evidence" value="ECO:0007669"/>
    <property type="project" value="InterPro"/>
</dbReference>